<organism evidence="2 3">
    <name type="scientific">Rehaibacterium terrae</name>
    <dbReference type="NCBI Taxonomy" id="1341696"/>
    <lineage>
        <taxon>Bacteria</taxon>
        <taxon>Pseudomonadati</taxon>
        <taxon>Pseudomonadota</taxon>
        <taxon>Gammaproteobacteria</taxon>
        <taxon>Lysobacterales</taxon>
        <taxon>Lysobacteraceae</taxon>
        <taxon>Rehaibacterium</taxon>
    </lineage>
</organism>
<evidence type="ECO:0000313" key="2">
    <source>
        <dbReference type="EMBL" id="MBB5014520.1"/>
    </source>
</evidence>
<comment type="caution">
    <text evidence="2">The sequence shown here is derived from an EMBL/GenBank/DDBJ whole genome shotgun (WGS) entry which is preliminary data.</text>
</comment>
<dbReference type="PANTHER" id="PTHR43861">
    <property type="entry name" value="TRANS-ACONITATE 2-METHYLTRANSFERASE-RELATED"/>
    <property type="match status" value="1"/>
</dbReference>
<keyword evidence="2" id="KW-0489">Methyltransferase</keyword>
<dbReference type="Proteomes" id="UP000519004">
    <property type="component" value="Unassembled WGS sequence"/>
</dbReference>
<dbReference type="CDD" id="cd02440">
    <property type="entry name" value="AdoMet_MTases"/>
    <property type="match status" value="1"/>
</dbReference>
<name>A0A7W7V8F1_9GAMM</name>
<dbReference type="GO" id="GO:0032259">
    <property type="term" value="P:methylation"/>
    <property type="evidence" value="ECO:0007669"/>
    <property type="project" value="UniProtKB-KW"/>
</dbReference>
<reference evidence="2 3" key="1">
    <citation type="submission" date="2020-08" db="EMBL/GenBank/DDBJ databases">
        <title>Genomic Encyclopedia of Type Strains, Phase IV (KMG-IV): sequencing the most valuable type-strain genomes for metagenomic binning, comparative biology and taxonomic classification.</title>
        <authorList>
            <person name="Goeker M."/>
        </authorList>
    </citation>
    <scope>NUCLEOTIDE SEQUENCE [LARGE SCALE GENOMIC DNA]</scope>
    <source>
        <strain evidence="2 3">DSM 25897</strain>
    </source>
</reference>
<dbReference type="InterPro" id="IPR025714">
    <property type="entry name" value="Methyltranfer_dom"/>
</dbReference>
<evidence type="ECO:0000313" key="3">
    <source>
        <dbReference type="Proteomes" id="UP000519004"/>
    </source>
</evidence>
<feature type="domain" description="Methyltransferase" evidence="1">
    <location>
        <begin position="40"/>
        <end position="150"/>
    </location>
</feature>
<dbReference type="InterPro" id="IPR029063">
    <property type="entry name" value="SAM-dependent_MTases_sf"/>
</dbReference>
<sequence length="283" mass="31205">MNHDDAPILPFTGERFTPECVREIAYEHWHRYAFARPLAAGRRVLDAACGEGYGSALLATTARDVLGVDVADEAVAHARQRYGDIANLRFERGDATALDHLPDATFDLIVSFETLEHVQAQARMLDGFVRLLADDGLLLVSTPDKRTYSELTGEVNPYHVRELYRDEFEALLSARFPAYRLYGQKLLFQSALWALDGQGGGVDAATAHGERVEPGLDYAPLYYVAVCAKRPGALQGLPALSLFGDAGESVYADYRDEVRRNRAAAAHIAHLEAELARLKGETK</sequence>
<gene>
    <name evidence="2" type="ORF">HNQ58_000394</name>
</gene>
<keyword evidence="3" id="KW-1185">Reference proteome</keyword>
<dbReference type="EMBL" id="JACHHX010000002">
    <property type="protein sequence ID" value="MBB5014520.1"/>
    <property type="molecule type" value="Genomic_DNA"/>
</dbReference>
<protein>
    <submittedName>
        <fullName evidence="2">SAM-dependent methyltransferase</fullName>
    </submittedName>
</protein>
<dbReference type="Gene3D" id="3.40.50.150">
    <property type="entry name" value="Vaccinia Virus protein VP39"/>
    <property type="match status" value="1"/>
</dbReference>
<keyword evidence="2" id="KW-0808">Transferase</keyword>
<dbReference type="RefSeq" id="WP_183947099.1">
    <property type="nucleotide sequence ID" value="NZ_JACHHX010000002.1"/>
</dbReference>
<accession>A0A7W7V8F1</accession>
<dbReference type="SUPFAM" id="SSF53335">
    <property type="entry name" value="S-adenosyl-L-methionine-dependent methyltransferases"/>
    <property type="match status" value="1"/>
</dbReference>
<dbReference type="Pfam" id="PF13847">
    <property type="entry name" value="Methyltransf_31"/>
    <property type="match status" value="1"/>
</dbReference>
<dbReference type="GO" id="GO:0008168">
    <property type="term" value="F:methyltransferase activity"/>
    <property type="evidence" value="ECO:0007669"/>
    <property type="project" value="UniProtKB-KW"/>
</dbReference>
<dbReference type="AlphaFoldDB" id="A0A7W7V8F1"/>
<proteinExistence type="predicted"/>
<evidence type="ECO:0000259" key="1">
    <source>
        <dbReference type="Pfam" id="PF13847"/>
    </source>
</evidence>